<dbReference type="AlphaFoldDB" id="A0A2X4WU42"/>
<dbReference type="STRING" id="1348624.GCA_001591545_03924"/>
<dbReference type="KEGG" id="blen:NCTC4824_03087"/>
<dbReference type="GO" id="GO:0015035">
    <property type="term" value="F:protein-disulfide reductase activity"/>
    <property type="evidence" value="ECO:0007669"/>
    <property type="project" value="InterPro"/>
</dbReference>
<accession>A0A2X4WU42</accession>
<keyword evidence="1" id="KW-1133">Transmembrane helix</keyword>
<feature type="transmembrane region" description="Helical" evidence="1">
    <location>
        <begin position="84"/>
        <end position="104"/>
    </location>
</feature>
<name>A0A2X4WU42_LEDLE</name>
<organism evidence="2 3">
    <name type="scientific">Lederbergia lenta</name>
    <name type="common">Bacillus lentus</name>
    <dbReference type="NCBI Taxonomy" id="1467"/>
    <lineage>
        <taxon>Bacteria</taxon>
        <taxon>Bacillati</taxon>
        <taxon>Bacillota</taxon>
        <taxon>Bacilli</taxon>
        <taxon>Bacillales</taxon>
        <taxon>Bacillaceae</taxon>
        <taxon>Lederbergia</taxon>
    </lineage>
</organism>
<dbReference type="PANTHER" id="PTHR33639:SF2">
    <property type="entry name" value="DUF393 DOMAIN-CONTAINING PROTEIN"/>
    <property type="match status" value="1"/>
</dbReference>
<dbReference type="EMBL" id="LS483476">
    <property type="protein sequence ID" value="SQI61170.1"/>
    <property type="molecule type" value="Genomic_DNA"/>
</dbReference>
<dbReference type="Proteomes" id="UP000249134">
    <property type="component" value="Chromosome 1"/>
</dbReference>
<proteinExistence type="predicted"/>
<protein>
    <submittedName>
        <fullName evidence="2">Thiol-disulfide oxidoreductase DCC</fullName>
    </submittedName>
</protein>
<evidence type="ECO:0000256" key="1">
    <source>
        <dbReference type="SAM" id="Phobius"/>
    </source>
</evidence>
<evidence type="ECO:0000313" key="3">
    <source>
        <dbReference type="Proteomes" id="UP000249134"/>
    </source>
</evidence>
<dbReference type="Pfam" id="PF04134">
    <property type="entry name" value="DCC1-like"/>
    <property type="match status" value="1"/>
</dbReference>
<evidence type="ECO:0000313" key="2">
    <source>
        <dbReference type="EMBL" id="SQI61170.1"/>
    </source>
</evidence>
<keyword evidence="1" id="KW-0472">Membrane</keyword>
<dbReference type="InterPro" id="IPR052927">
    <property type="entry name" value="DCC_oxidoreductase"/>
</dbReference>
<gene>
    <name evidence="2" type="ORF">NCTC4824_03087</name>
</gene>
<keyword evidence="3" id="KW-1185">Reference proteome</keyword>
<dbReference type="RefSeq" id="WP_066146334.1">
    <property type="nucleotide sequence ID" value="NZ_CBCSGM010000001.1"/>
</dbReference>
<dbReference type="PANTHER" id="PTHR33639">
    <property type="entry name" value="THIOL-DISULFIDE OXIDOREDUCTASE DCC"/>
    <property type="match status" value="1"/>
</dbReference>
<keyword evidence="1" id="KW-0812">Transmembrane</keyword>
<reference evidence="2 3" key="1">
    <citation type="submission" date="2018-06" db="EMBL/GenBank/DDBJ databases">
        <authorList>
            <consortium name="Pathogen Informatics"/>
            <person name="Doyle S."/>
        </authorList>
    </citation>
    <scope>NUCLEOTIDE SEQUENCE [LARGE SCALE GENOMIC DNA]</scope>
    <source>
        <strain evidence="2 3">NCTC4824</strain>
    </source>
</reference>
<sequence length="130" mass="15257">MKPIILFDGICNFCHSSIQFIIKRDPNAYFLFSSLQSDIGQSLLKQNKIPFTMDSMILIENGKVYDKSSAVLRICKNLSGLWKYMYIFVIIPLPIRDLIYNIVAKNRYKWFGKKDTCILPNHEIRKRFLS</sequence>
<dbReference type="InterPro" id="IPR007263">
    <property type="entry name" value="DCC1-like"/>
</dbReference>